<protein>
    <submittedName>
        <fullName evidence="1">Uncharacterized protein</fullName>
    </submittedName>
</protein>
<proteinExistence type="predicted"/>
<reference evidence="1" key="2">
    <citation type="journal article" date="2007" name="Science">
        <title>Draft genome sequence of the sexually transmitted pathogen Trichomonas vaginalis.</title>
        <authorList>
            <person name="Carlton J.M."/>
            <person name="Hirt R.P."/>
            <person name="Silva J.C."/>
            <person name="Delcher A.L."/>
            <person name="Schatz M."/>
            <person name="Zhao Q."/>
            <person name="Wortman J.R."/>
            <person name="Bidwell S.L."/>
            <person name="Alsmark U.C.M."/>
            <person name="Besteiro S."/>
            <person name="Sicheritz-Ponten T."/>
            <person name="Noel C.J."/>
            <person name="Dacks J.B."/>
            <person name="Foster P.G."/>
            <person name="Simillion C."/>
            <person name="Van de Peer Y."/>
            <person name="Miranda-Saavedra D."/>
            <person name="Barton G.J."/>
            <person name="Westrop G.D."/>
            <person name="Mueller S."/>
            <person name="Dessi D."/>
            <person name="Fiori P.L."/>
            <person name="Ren Q."/>
            <person name="Paulsen I."/>
            <person name="Zhang H."/>
            <person name="Bastida-Corcuera F.D."/>
            <person name="Simoes-Barbosa A."/>
            <person name="Brown M.T."/>
            <person name="Hayes R.D."/>
            <person name="Mukherjee M."/>
            <person name="Okumura C.Y."/>
            <person name="Schneider R."/>
            <person name="Smith A.J."/>
            <person name="Vanacova S."/>
            <person name="Villalvazo M."/>
            <person name="Haas B.J."/>
            <person name="Pertea M."/>
            <person name="Feldblyum T.V."/>
            <person name="Utterback T.R."/>
            <person name="Shu C.L."/>
            <person name="Osoegawa K."/>
            <person name="de Jong P.J."/>
            <person name="Hrdy I."/>
            <person name="Horvathova L."/>
            <person name="Zubacova Z."/>
            <person name="Dolezal P."/>
            <person name="Malik S.B."/>
            <person name="Logsdon J.M. Jr."/>
            <person name="Henze K."/>
            <person name="Gupta A."/>
            <person name="Wang C.C."/>
            <person name="Dunne R.L."/>
            <person name="Upcroft J.A."/>
            <person name="Upcroft P."/>
            <person name="White O."/>
            <person name="Salzberg S.L."/>
            <person name="Tang P."/>
            <person name="Chiu C.-H."/>
            <person name="Lee Y.-S."/>
            <person name="Embley T.M."/>
            <person name="Coombs G.H."/>
            <person name="Mottram J.C."/>
            <person name="Tachezy J."/>
            <person name="Fraser-Liggett C.M."/>
            <person name="Johnson P.J."/>
        </authorList>
    </citation>
    <scope>NUCLEOTIDE SEQUENCE [LARGE SCALE GENOMIC DNA]</scope>
    <source>
        <strain evidence="1">G3</strain>
    </source>
</reference>
<organism evidence="1 2">
    <name type="scientific">Trichomonas vaginalis (strain ATCC PRA-98 / G3)</name>
    <dbReference type="NCBI Taxonomy" id="412133"/>
    <lineage>
        <taxon>Eukaryota</taxon>
        <taxon>Metamonada</taxon>
        <taxon>Parabasalia</taxon>
        <taxon>Trichomonadida</taxon>
        <taxon>Trichomonadidae</taxon>
        <taxon>Trichomonas</taxon>
    </lineage>
</organism>
<dbReference type="STRING" id="5722.A2GLP1"/>
<dbReference type="Proteomes" id="UP000001542">
    <property type="component" value="Unassembled WGS sequence"/>
</dbReference>
<dbReference type="AlphaFoldDB" id="A2GLP1"/>
<gene>
    <name evidence="1" type="ORF">TVAG_582840</name>
</gene>
<keyword evidence="2" id="KW-1185">Reference proteome</keyword>
<dbReference type="VEuPathDB" id="TrichDB:TVAGG3_0539280"/>
<dbReference type="VEuPathDB" id="TrichDB:TVAG_582840"/>
<evidence type="ECO:0000313" key="2">
    <source>
        <dbReference type="Proteomes" id="UP000001542"/>
    </source>
</evidence>
<name>A2GLP1_TRIV3</name>
<evidence type="ECO:0000313" key="1">
    <source>
        <dbReference type="EMBL" id="EAX81926.1"/>
    </source>
</evidence>
<sequence>MHSLDLYTAMSNAISKDKKDFVDAFNRDKIDEEKLIAWKEYSQYVKALIINIPLLNDTQNPKLPFSVQNFLKLLENPPIYTNAEKITILYVKKMHTEYDYFEIEDKLIEGDERILKKSRQNSFMIFRLNPDRNESEFEINECIVKRYTIYYEKDVQMAQACEIKDVLDKAIKFNKIKSPNKLIFETDSLEVCFGNKTETEFLDELITYSKVGLNEFDKRIINYGRPILKYNEDYEMKATYEQYNFIKRVLEDSQNSSRNIDQYNNCIEELSSKQIKNIYTCDFDHVKLEIKKLQIQFNKLKIEQLITPILVVQGDDVTCSFKTIDVEIVDVPQYAITPFAIRIPIVGQIPKEEIFLADSDDIQIKYDNDSLIIKAKPVSNATLTATLNVMNLQIPIKIKFALGNIPIYIKSGDNKFINDGFTSFFKSVTFKNEKISVTVEDGNTNNIPHTLTFQQGTSSKQKCKPTYEYNEQNCESIFYFKEVDSADMIVYVHISNMNPIPIPFRSEIIERPIIFKTWNISKGLFDDSTEIWAGDLLCNYAFSLMTYLPNENGSIKVEITTSTDNINLKLAGDKVGTKTNIHSIKSDGKNKIAHQIPFAICFNNREDKVEKLFIKIKFAELIFEKQITVIPCYIRFTKTAINGSNPKINFDFDVPQRSPAPICNGKYYIFDSQKFLEIDNHTKMKEEDSYHVVTPFSYNVYSLNEPNQYTTIHYNENHQIQYQKNVLNFSYFVIDRNGKYYVVHKNDLKEDHQIVCGRLCQSDIRTTGKDKVQEKWQNC</sequence>
<accession>A2GLP1</accession>
<dbReference type="EMBL" id="DS117118">
    <property type="protein sequence ID" value="EAX81926.1"/>
    <property type="molecule type" value="Genomic_DNA"/>
</dbReference>
<feature type="non-terminal residue" evidence="1">
    <location>
        <position position="779"/>
    </location>
</feature>
<reference evidence="1" key="1">
    <citation type="submission" date="2006-10" db="EMBL/GenBank/DDBJ databases">
        <authorList>
            <person name="Amadeo P."/>
            <person name="Zhao Q."/>
            <person name="Wortman J."/>
            <person name="Fraser-Liggett C."/>
            <person name="Carlton J."/>
        </authorList>
    </citation>
    <scope>NUCLEOTIDE SEQUENCE</scope>
    <source>
        <strain evidence="1">G3</strain>
    </source>
</reference>
<dbReference type="KEGG" id="tva:4739554"/>
<dbReference type="InParanoid" id="A2GLP1"/>